<feature type="domain" description="CRIB" evidence="2">
    <location>
        <begin position="231"/>
        <end position="244"/>
    </location>
</feature>
<feature type="region of interest" description="Disordered" evidence="1">
    <location>
        <begin position="740"/>
        <end position="763"/>
    </location>
</feature>
<feature type="region of interest" description="Disordered" evidence="1">
    <location>
        <begin position="130"/>
        <end position="153"/>
    </location>
</feature>
<dbReference type="AlphaFoldDB" id="A0AAD9HEK4"/>
<evidence type="ECO:0000313" key="3">
    <source>
        <dbReference type="EMBL" id="KAK2026527.1"/>
    </source>
</evidence>
<accession>A0AAD9HEK4</accession>
<keyword evidence="4" id="KW-1185">Reference proteome</keyword>
<proteinExistence type="predicted"/>
<dbReference type="PROSITE" id="PS50108">
    <property type="entry name" value="CRIB"/>
    <property type="match status" value="1"/>
</dbReference>
<feature type="compositionally biased region" description="Low complexity" evidence="1">
    <location>
        <begin position="134"/>
        <end position="144"/>
    </location>
</feature>
<feature type="region of interest" description="Disordered" evidence="1">
    <location>
        <begin position="294"/>
        <end position="413"/>
    </location>
</feature>
<protein>
    <recommendedName>
        <fullName evidence="2">CRIB domain-containing protein</fullName>
    </recommendedName>
</protein>
<feature type="region of interest" description="Disordered" evidence="1">
    <location>
        <begin position="1"/>
        <end position="116"/>
    </location>
</feature>
<feature type="region of interest" description="Disordered" evidence="1">
    <location>
        <begin position="478"/>
        <end position="503"/>
    </location>
</feature>
<evidence type="ECO:0000256" key="1">
    <source>
        <dbReference type="SAM" id="MobiDB-lite"/>
    </source>
</evidence>
<organism evidence="3 4">
    <name type="scientific">Colletotrichum zoysiae</name>
    <dbReference type="NCBI Taxonomy" id="1216348"/>
    <lineage>
        <taxon>Eukaryota</taxon>
        <taxon>Fungi</taxon>
        <taxon>Dikarya</taxon>
        <taxon>Ascomycota</taxon>
        <taxon>Pezizomycotina</taxon>
        <taxon>Sordariomycetes</taxon>
        <taxon>Hypocreomycetidae</taxon>
        <taxon>Glomerellales</taxon>
        <taxon>Glomerellaceae</taxon>
        <taxon>Colletotrichum</taxon>
        <taxon>Colletotrichum graminicola species complex</taxon>
    </lineage>
</organism>
<dbReference type="EMBL" id="MU842913">
    <property type="protein sequence ID" value="KAK2026527.1"/>
    <property type="molecule type" value="Genomic_DNA"/>
</dbReference>
<dbReference type="InterPro" id="IPR000095">
    <property type="entry name" value="CRIB_dom"/>
</dbReference>
<reference evidence="3" key="1">
    <citation type="submission" date="2021-06" db="EMBL/GenBank/DDBJ databases">
        <title>Comparative genomics, transcriptomics and evolutionary studies reveal genomic signatures of adaptation to plant cell wall in hemibiotrophic fungi.</title>
        <authorList>
            <consortium name="DOE Joint Genome Institute"/>
            <person name="Baroncelli R."/>
            <person name="Diaz J.F."/>
            <person name="Benocci T."/>
            <person name="Peng M."/>
            <person name="Battaglia E."/>
            <person name="Haridas S."/>
            <person name="Andreopoulos W."/>
            <person name="Labutti K."/>
            <person name="Pangilinan J."/>
            <person name="Floch G.L."/>
            <person name="Makela M.R."/>
            <person name="Henrissat B."/>
            <person name="Grigoriev I.V."/>
            <person name="Crouch J.A."/>
            <person name="De Vries R.P."/>
            <person name="Sukno S.A."/>
            <person name="Thon M.R."/>
        </authorList>
    </citation>
    <scope>NUCLEOTIDE SEQUENCE</scope>
    <source>
        <strain evidence="3">MAFF235873</strain>
    </source>
</reference>
<feature type="compositionally biased region" description="Low complexity" evidence="1">
    <location>
        <begin position="103"/>
        <end position="116"/>
    </location>
</feature>
<feature type="compositionally biased region" description="Polar residues" evidence="1">
    <location>
        <begin position="380"/>
        <end position="408"/>
    </location>
</feature>
<feature type="compositionally biased region" description="Pro residues" evidence="1">
    <location>
        <begin position="345"/>
        <end position="356"/>
    </location>
</feature>
<feature type="region of interest" description="Disordered" evidence="1">
    <location>
        <begin position="805"/>
        <end position="879"/>
    </location>
</feature>
<feature type="compositionally biased region" description="Low complexity" evidence="1">
    <location>
        <begin position="488"/>
        <end position="503"/>
    </location>
</feature>
<evidence type="ECO:0000259" key="2">
    <source>
        <dbReference type="PROSITE" id="PS50108"/>
    </source>
</evidence>
<dbReference type="Proteomes" id="UP001232148">
    <property type="component" value="Unassembled WGS sequence"/>
</dbReference>
<feature type="compositionally biased region" description="Pro residues" evidence="1">
    <location>
        <begin position="365"/>
        <end position="376"/>
    </location>
</feature>
<gene>
    <name evidence="3" type="ORF">LX32DRAFT_674742</name>
</gene>
<evidence type="ECO:0000313" key="4">
    <source>
        <dbReference type="Proteomes" id="UP001232148"/>
    </source>
</evidence>
<comment type="caution">
    <text evidence="3">The sequence shown here is derived from an EMBL/GenBank/DDBJ whole genome shotgun (WGS) entry which is preliminary data.</text>
</comment>
<feature type="compositionally biased region" description="Low complexity" evidence="1">
    <location>
        <begin position="743"/>
        <end position="759"/>
    </location>
</feature>
<sequence>MRATAPLPYYSAYKPSRRHETATTGNKDASSPLPPPPPPSSINTRQQQPPLPPLSNQHHHHHYQPHHVTDLFEPALDGPPSPERIRALSKQMKRASAADKHTSQTTTSSGSTSSLLSLSSDRSWEHTLETITLSRHSSGRSTSSNMPHRDRPESVQLFGKSIFNRRAKMKRESSSNQTSSEASLYSGELALDSTTSTTKDHFVPSIFGRRRTLRQDDLGAADSAMGRKLQISGPYNFQHVTHTKRDHLPDLQRGSRAELVTEFSAIRAGQRPTTGQPRGIEVEDLHFANFSSEALHTQREAPPTSEPRAEPPNRPLVLTRHTGPLPAPRRLVKHARSQEQLRSSPPRPAPPRPPRSPIREEPMSPTLPPEPVPPPRSSSRIATHYTTSQDSIATIDSNPERPQTSNGFQHPGAPFEMVAEAIEPPARAQGMPSSGEGLEALVDAPFPHAITTPDDAAWPLTASTSFSSEMALPDVPEEEEHYVSPGESRASLTSTRSSLRGSQSVPVLRKLAQAQDESGRPLSGASDTLGSFDMFAAQIALEEVLEIDEVAEASYRDNWEDDIDYCYEHEAEANCDYAWDRPSLDLVRESFVEVSSFDDDSLFIAPLSAGLRPALSDHADSVPALSPASQTSLNGHEAVTPTIATLPVRSNFSHPRKETNYRGNGHLHVRTASQASSFKESHGFHLSPSLLIPGDFHQQMLADSDTDPYPVNISRQNSGHFSFDEEPALTIEMSGLFARDRASTSTTGSNSSGQSSSIGARHASTNSTWTALTRYTGSTTFEGWNAKVEGSEHSRSFSVGGLSELALGSPRGQKSVMTPLSESEEVLATSRSTGDIRGASGRLDASQSQEYLPLSKTREFPRQHQRPRAQTLSAPPPPGQYALFPPVYCGNRI</sequence>
<name>A0AAD9HEK4_9PEZI</name>